<dbReference type="RefSeq" id="WP_377398830.1">
    <property type="nucleotide sequence ID" value="NZ_JBHUEQ010000013.1"/>
</dbReference>
<accession>A0ABW4M314</accession>
<comment type="caution">
    <text evidence="1">The sequence shown here is derived from an EMBL/GenBank/DDBJ whole genome shotgun (WGS) entry which is preliminary data.</text>
</comment>
<dbReference type="InterPro" id="IPR021335">
    <property type="entry name" value="DUF2948"/>
</dbReference>
<dbReference type="Proteomes" id="UP001597322">
    <property type="component" value="Unassembled WGS sequence"/>
</dbReference>
<dbReference type="Pfam" id="PF11164">
    <property type="entry name" value="DUF2948"/>
    <property type="match status" value="1"/>
</dbReference>
<name>A0ABW4M314_9HYPH</name>
<sequence>MTDLKLLALDEEDLQIISAHMQDSVFKAADLEWWPKRSQFCLVVNRFVWEKANRATEGYERRRAALTFKRVSAVRTLGVSRQDENAVYALLAIRFSKKGDGPDGVIELTLAGGSAISLDVECIEAQLADTGGVWGTENRPSHEA</sequence>
<protein>
    <submittedName>
        <fullName evidence="1">DUF2948 family protein</fullName>
    </submittedName>
</protein>
<evidence type="ECO:0000313" key="1">
    <source>
        <dbReference type="EMBL" id="MFD1745319.1"/>
    </source>
</evidence>
<gene>
    <name evidence="1" type="ORF">ACFSE1_07605</name>
</gene>
<proteinExistence type="predicted"/>
<keyword evidence="2" id="KW-1185">Reference proteome</keyword>
<dbReference type="EMBL" id="JBHUEQ010000013">
    <property type="protein sequence ID" value="MFD1745319.1"/>
    <property type="molecule type" value="Genomic_DNA"/>
</dbReference>
<organism evidence="1 2">
    <name type="scientific">Rhizobium helianthi</name>
    <dbReference type="NCBI Taxonomy" id="1132695"/>
    <lineage>
        <taxon>Bacteria</taxon>
        <taxon>Pseudomonadati</taxon>
        <taxon>Pseudomonadota</taxon>
        <taxon>Alphaproteobacteria</taxon>
        <taxon>Hyphomicrobiales</taxon>
        <taxon>Rhizobiaceae</taxon>
        <taxon>Rhizobium/Agrobacterium group</taxon>
        <taxon>Rhizobium</taxon>
    </lineage>
</organism>
<evidence type="ECO:0000313" key="2">
    <source>
        <dbReference type="Proteomes" id="UP001597322"/>
    </source>
</evidence>
<reference evidence="2" key="1">
    <citation type="journal article" date="2019" name="Int. J. Syst. Evol. Microbiol.">
        <title>The Global Catalogue of Microorganisms (GCM) 10K type strain sequencing project: providing services to taxonomists for standard genome sequencing and annotation.</title>
        <authorList>
            <consortium name="The Broad Institute Genomics Platform"/>
            <consortium name="The Broad Institute Genome Sequencing Center for Infectious Disease"/>
            <person name="Wu L."/>
            <person name="Ma J."/>
        </authorList>
    </citation>
    <scope>NUCLEOTIDE SEQUENCE [LARGE SCALE GENOMIC DNA]</scope>
    <source>
        <strain evidence="2">CG52</strain>
    </source>
</reference>